<keyword evidence="2" id="KW-0732">Signal</keyword>
<gene>
    <name evidence="3" type="ORF">KA717_28925</name>
    <name evidence="4" type="ORF">KA717_32610</name>
</gene>
<dbReference type="Gene3D" id="2.160.20.80">
    <property type="entry name" value="E3 ubiquitin-protein ligase SopA"/>
    <property type="match status" value="1"/>
</dbReference>
<dbReference type="Proteomes" id="UP001065613">
    <property type="component" value="Chromosome"/>
</dbReference>
<sequence>MSISLRTLTSFWLLVLLAAPAIAENINQLAQLLSTKKCPMCDLSGSGLVFADLTGANLAGANLAGANLSQANLSGANLTGANLSGTSFNSANLTGADLRGAIMNGTDLRGAYLTNANLTATNLDSAFVQGVVGMPTNAGTPELFFGWGLLESRKGNFKAALSNYNKALDLDPHFAPGYLGRGLALLKMGDETAAKQNVEYASKLFEEEKNTDGYDTAQNFLKNLQAMQDARANGAGTPQLDAIVRGVASLALQFLLR</sequence>
<dbReference type="SUPFAM" id="SSF48452">
    <property type="entry name" value="TPR-like"/>
    <property type="match status" value="1"/>
</dbReference>
<evidence type="ECO:0000256" key="1">
    <source>
        <dbReference type="PROSITE-ProRule" id="PRU00339"/>
    </source>
</evidence>
<feature type="repeat" description="TPR" evidence="1">
    <location>
        <begin position="141"/>
        <end position="174"/>
    </location>
</feature>
<evidence type="ECO:0000256" key="2">
    <source>
        <dbReference type="SAM" id="SignalP"/>
    </source>
</evidence>
<dbReference type="PANTHER" id="PTHR47200">
    <property type="entry name" value="THYLAKOID LUMENAL 15 KDA PROTEIN 1, CHLOROPLASTIC"/>
    <property type="match status" value="1"/>
</dbReference>
<dbReference type="AlphaFoldDB" id="A0A977KWK4"/>
<dbReference type="SMART" id="SM00028">
    <property type="entry name" value="TPR"/>
    <property type="match status" value="2"/>
</dbReference>
<proteinExistence type="predicted"/>
<organism evidence="4">
    <name type="scientific">Woronichinia naegeliana WA131</name>
    <dbReference type="NCBI Taxonomy" id="2824559"/>
    <lineage>
        <taxon>Bacteria</taxon>
        <taxon>Bacillati</taxon>
        <taxon>Cyanobacteriota</taxon>
        <taxon>Cyanophyceae</taxon>
        <taxon>Synechococcales</taxon>
        <taxon>Coelosphaeriaceae</taxon>
        <taxon>Woronichinia</taxon>
    </lineage>
</organism>
<dbReference type="EMBL" id="CP073041">
    <property type="protein sequence ID" value="UXE59730.1"/>
    <property type="molecule type" value="Genomic_DNA"/>
</dbReference>
<evidence type="ECO:0000313" key="4">
    <source>
        <dbReference type="EMBL" id="UXE60291.1"/>
    </source>
</evidence>
<dbReference type="PANTHER" id="PTHR47200:SF2">
    <property type="entry name" value="THYLAKOID LUMENAL 15 KDA PROTEIN 1, CHLOROPLASTIC"/>
    <property type="match status" value="1"/>
</dbReference>
<dbReference type="Pfam" id="PF13414">
    <property type="entry name" value="TPR_11"/>
    <property type="match status" value="1"/>
</dbReference>
<evidence type="ECO:0000313" key="3">
    <source>
        <dbReference type="EMBL" id="UXE59730.1"/>
    </source>
</evidence>
<accession>A0A977KWK4</accession>
<reference evidence="4" key="1">
    <citation type="submission" date="2021-04" db="EMBL/GenBank/DDBJ databases">
        <title>Genome sequence of Woronichinia naegeliana from Washington state freshwater lake bloom.</title>
        <authorList>
            <person name="Dreher T.W."/>
        </authorList>
    </citation>
    <scope>NUCLEOTIDE SEQUENCE</scope>
    <source>
        <strain evidence="4">WA131</strain>
    </source>
</reference>
<dbReference type="EMBL" id="CP073041">
    <property type="protein sequence ID" value="UXE60291.1"/>
    <property type="molecule type" value="Genomic_DNA"/>
</dbReference>
<dbReference type="InterPro" id="IPR019734">
    <property type="entry name" value="TPR_rpt"/>
</dbReference>
<dbReference type="InterPro" id="IPR011990">
    <property type="entry name" value="TPR-like_helical_dom_sf"/>
</dbReference>
<dbReference type="SUPFAM" id="SSF141571">
    <property type="entry name" value="Pentapeptide repeat-like"/>
    <property type="match status" value="1"/>
</dbReference>
<dbReference type="PROSITE" id="PS50005">
    <property type="entry name" value="TPR"/>
    <property type="match status" value="1"/>
</dbReference>
<protein>
    <submittedName>
        <fullName evidence="4">Pentapeptide repeat-containing protein</fullName>
    </submittedName>
</protein>
<dbReference type="KEGG" id="wna:KA717_32610"/>
<dbReference type="Gene3D" id="1.25.40.10">
    <property type="entry name" value="Tetratricopeptide repeat domain"/>
    <property type="match status" value="1"/>
</dbReference>
<name>A0A977KWK4_9CYAN</name>
<dbReference type="Pfam" id="PF00805">
    <property type="entry name" value="Pentapeptide"/>
    <property type="match status" value="2"/>
</dbReference>
<dbReference type="InterPro" id="IPR044213">
    <property type="entry name" value="At2g44920-like"/>
</dbReference>
<dbReference type="KEGG" id="wna:KA717_28925"/>
<feature type="chain" id="PRO_5036670621" evidence="2">
    <location>
        <begin position="24"/>
        <end position="257"/>
    </location>
</feature>
<feature type="signal peptide" evidence="2">
    <location>
        <begin position="1"/>
        <end position="23"/>
    </location>
</feature>
<dbReference type="InterPro" id="IPR001646">
    <property type="entry name" value="5peptide_repeat"/>
</dbReference>
<keyword evidence="1" id="KW-0802">TPR repeat</keyword>